<gene>
    <name evidence="3" type="ORF">E7Z73_03970</name>
</gene>
<keyword evidence="1" id="KW-0808">Transferase</keyword>
<dbReference type="RefSeq" id="WP_303736535.1">
    <property type="nucleotide sequence ID" value="NZ_SUTE01000031.1"/>
</dbReference>
<dbReference type="InterPro" id="IPR029058">
    <property type="entry name" value="AB_hydrolase_fold"/>
</dbReference>
<dbReference type="EMBL" id="SUTE01000031">
    <property type="protein sequence ID" value="MBE6504892.1"/>
    <property type="molecule type" value="Genomic_DNA"/>
</dbReference>
<dbReference type="AlphaFoldDB" id="A0A8T3VCM4"/>
<dbReference type="GO" id="GO:0004414">
    <property type="term" value="F:homoserine O-acetyltransferase activity"/>
    <property type="evidence" value="ECO:0007669"/>
    <property type="project" value="TreeGrafter"/>
</dbReference>
<dbReference type="Gene3D" id="3.40.50.1820">
    <property type="entry name" value="alpha/beta hydrolase"/>
    <property type="match status" value="1"/>
</dbReference>
<evidence type="ECO:0000313" key="3">
    <source>
        <dbReference type="EMBL" id="MBE6504892.1"/>
    </source>
</evidence>
<dbReference type="Pfam" id="PF00561">
    <property type="entry name" value="Abhydrolase_1"/>
    <property type="match status" value="1"/>
</dbReference>
<dbReference type="GO" id="GO:0009092">
    <property type="term" value="P:homoserine metabolic process"/>
    <property type="evidence" value="ECO:0007669"/>
    <property type="project" value="TreeGrafter"/>
</dbReference>
<dbReference type="GO" id="GO:0009086">
    <property type="term" value="P:methionine biosynthetic process"/>
    <property type="evidence" value="ECO:0007669"/>
    <property type="project" value="TreeGrafter"/>
</dbReference>
<dbReference type="PANTHER" id="PTHR32268">
    <property type="entry name" value="HOMOSERINE O-ACETYLTRANSFERASE"/>
    <property type="match status" value="1"/>
</dbReference>
<reference evidence="3" key="1">
    <citation type="submission" date="2019-04" db="EMBL/GenBank/DDBJ databases">
        <title>Evolution of Biomass-Degrading Anaerobic Consortia Revealed by Metagenomics.</title>
        <authorList>
            <person name="Peng X."/>
        </authorList>
    </citation>
    <scope>NUCLEOTIDE SEQUENCE</scope>
    <source>
        <strain evidence="3">SIG12</strain>
    </source>
</reference>
<organism evidence="3 4">
    <name type="scientific">Methanobrevibacter millerae</name>
    <dbReference type="NCBI Taxonomy" id="230361"/>
    <lineage>
        <taxon>Archaea</taxon>
        <taxon>Methanobacteriati</taxon>
        <taxon>Methanobacteriota</taxon>
        <taxon>Methanomada group</taxon>
        <taxon>Methanobacteria</taxon>
        <taxon>Methanobacteriales</taxon>
        <taxon>Methanobacteriaceae</taxon>
        <taxon>Methanobrevibacter</taxon>
    </lineage>
</organism>
<dbReference type="Proteomes" id="UP000762703">
    <property type="component" value="Unassembled WGS sequence"/>
</dbReference>
<protein>
    <submittedName>
        <fullName evidence="3">Alpha/beta fold hydrolase</fullName>
    </submittedName>
</protein>
<feature type="domain" description="AB hydrolase-1" evidence="2">
    <location>
        <begin position="49"/>
        <end position="278"/>
    </location>
</feature>
<dbReference type="InterPro" id="IPR008220">
    <property type="entry name" value="HAT_MetX-like"/>
</dbReference>
<dbReference type="GO" id="GO:0016787">
    <property type="term" value="F:hydrolase activity"/>
    <property type="evidence" value="ECO:0007669"/>
    <property type="project" value="UniProtKB-KW"/>
</dbReference>
<dbReference type="InterPro" id="IPR000073">
    <property type="entry name" value="AB_hydrolase_1"/>
</dbReference>
<comment type="caution">
    <text evidence="3">The sequence shown here is derived from an EMBL/GenBank/DDBJ whole genome shotgun (WGS) entry which is preliminary data.</text>
</comment>
<dbReference type="PANTHER" id="PTHR32268:SF11">
    <property type="entry name" value="HOMOSERINE O-ACETYLTRANSFERASE"/>
    <property type="match status" value="1"/>
</dbReference>
<proteinExistence type="predicted"/>
<accession>A0A8T3VCM4</accession>
<evidence type="ECO:0000256" key="1">
    <source>
        <dbReference type="ARBA" id="ARBA00022679"/>
    </source>
</evidence>
<evidence type="ECO:0000259" key="2">
    <source>
        <dbReference type="Pfam" id="PF00561"/>
    </source>
</evidence>
<name>A0A8T3VCM4_9EURY</name>
<dbReference type="SUPFAM" id="SSF53474">
    <property type="entry name" value="alpha/beta-Hydrolases"/>
    <property type="match status" value="1"/>
</dbReference>
<keyword evidence="3" id="KW-0378">Hydrolase</keyword>
<sequence length="328" mass="38342">MENEKYFLRNDIHIFDEFELSSGYVFSDVPVEYGIIGTPKYDDEGNIVNAIIFCHSFEGNYSSISDFHQLIGRDKLFNYDDYFFISITSLGFPESCSPSTSGLKYNFPNYVIEDLVNFRKQLITEKFPEIKKIKGIIGHSFGGYEALGWSIFYPDDMEFVIHFGSAYKSSGYKHIFARLSNNIIESSPEYYSDIYDESLSKVLISISQLHYLISFSRKFFNRMSADEIDFAMENFSDVGLFYDIYDIKLRNDFLLTFNLENYLDRIKCKLLIIGIDNNNYYIPEYDSIPLYKLVEGSQLIFLDTSDEPNQLEYIYKIEDDIKEFLDSL</sequence>
<evidence type="ECO:0000313" key="4">
    <source>
        <dbReference type="Proteomes" id="UP000762703"/>
    </source>
</evidence>